<name>A0A420YKI3_9PEZI</name>
<dbReference type="EMBL" id="QVQW01000005">
    <property type="protein sequence ID" value="RKU48399.1"/>
    <property type="molecule type" value="Genomic_DNA"/>
</dbReference>
<feature type="compositionally biased region" description="Polar residues" evidence="5">
    <location>
        <begin position="1"/>
        <end position="10"/>
    </location>
</feature>
<dbReference type="AlphaFoldDB" id="A0A420YKI3"/>
<feature type="region of interest" description="Disordered" evidence="5">
    <location>
        <begin position="1"/>
        <end position="38"/>
    </location>
</feature>
<keyword evidence="2" id="KW-0378">Hydrolase</keyword>
<evidence type="ECO:0000313" key="7">
    <source>
        <dbReference type="Proteomes" id="UP000275385"/>
    </source>
</evidence>
<evidence type="ECO:0000256" key="2">
    <source>
        <dbReference type="ARBA" id="ARBA00022801"/>
    </source>
</evidence>
<feature type="region of interest" description="Disordered" evidence="5">
    <location>
        <begin position="211"/>
        <end position="264"/>
    </location>
</feature>
<evidence type="ECO:0000256" key="3">
    <source>
        <dbReference type="ARBA" id="ARBA00022963"/>
    </source>
</evidence>
<dbReference type="STRING" id="177199.A0A420YKI3"/>
<gene>
    <name evidence="6" type="ORF">DL546_009453</name>
</gene>
<dbReference type="GO" id="GO:0003847">
    <property type="term" value="F:1-alkyl-2-acetylglycerophosphocholine esterase activity"/>
    <property type="evidence" value="ECO:0007669"/>
    <property type="project" value="UniProtKB-EC"/>
</dbReference>
<reference evidence="6 7" key="1">
    <citation type="submission" date="2018-08" db="EMBL/GenBank/DDBJ databases">
        <title>Draft genome of the lignicolous fungus Coniochaeta pulveracea.</title>
        <authorList>
            <person name="Borstlap C.J."/>
            <person name="De Witt R.N."/>
            <person name="Botha A."/>
            <person name="Volschenk H."/>
        </authorList>
    </citation>
    <scope>NUCLEOTIDE SEQUENCE [LARGE SCALE GENOMIC DNA]</scope>
    <source>
        <strain evidence="6 7">CAB683</strain>
    </source>
</reference>
<evidence type="ECO:0000256" key="5">
    <source>
        <dbReference type="SAM" id="MobiDB-lite"/>
    </source>
</evidence>
<feature type="compositionally biased region" description="Basic and acidic residues" evidence="5">
    <location>
        <begin position="146"/>
        <end position="171"/>
    </location>
</feature>
<dbReference type="PANTHER" id="PTHR10272">
    <property type="entry name" value="PLATELET-ACTIVATING FACTOR ACETYLHYDROLASE"/>
    <property type="match status" value="1"/>
</dbReference>
<dbReference type="Proteomes" id="UP000275385">
    <property type="component" value="Unassembled WGS sequence"/>
</dbReference>
<dbReference type="SUPFAM" id="SSF53474">
    <property type="entry name" value="alpha/beta-Hydrolases"/>
    <property type="match status" value="1"/>
</dbReference>
<feature type="compositionally biased region" description="Basic and acidic residues" evidence="5">
    <location>
        <begin position="225"/>
        <end position="252"/>
    </location>
</feature>
<keyword evidence="7" id="KW-1185">Reference proteome</keyword>
<accession>A0A420YKI3</accession>
<dbReference type="InterPro" id="IPR029058">
    <property type="entry name" value="AB_hydrolase_fold"/>
</dbReference>
<evidence type="ECO:0000313" key="6">
    <source>
        <dbReference type="EMBL" id="RKU48399.1"/>
    </source>
</evidence>
<dbReference type="PANTHER" id="PTHR10272:SF0">
    <property type="entry name" value="PLATELET-ACTIVATING FACTOR ACETYLHYDROLASE"/>
    <property type="match status" value="1"/>
</dbReference>
<comment type="caution">
    <text evidence="6">The sequence shown here is derived from an EMBL/GenBank/DDBJ whole genome shotgun (WGS) entry which is preliminary data.</text>
</comment>
<feature type="region of interest" description="Disordered" evidence="5">
    <location>
        <begin position="146"/>
        <end position="172"/>
    </location>
</feature>
<organism evidence="6 7">
    <name type="scientific">Coniochaeta pulveracea</name>
    <dbReference type="NCBI Taxonomy" id="177199"/>
    <lineage>
        <taxon>Eukaryota</taxon>
        <taxon>Fungi</taxon>
        <taxon>Dikarya</taxon>
        <taxon>Ascomycota</taxon>
        <taxon>Pezizomycotina</taxon>
        <taxon>Sordariomycetes</taxon>
        <taxon>Sordariomycetidae</taxon>
        <taxon>Coniochaetales</taxon>
        <taxon>Coniochaetaceae</taxon>
        <taxon>Coniochaeta</taxon>
    </lineage>
</organism>
<dbReference type="GO" id="GO:0016042">
    <property type="term" value="P:lipid catabolic process"/>
    <property type="evidence" value="ECO:0007669"/>
    <property type="project" value="UniProtKB-KW"/>
</dbReference>
<dbReference type="Pfam" id="PF03403">
    <property type="entry name" value="PAF-AH_p_II"/>
    <property type="match status" value="2"/>
</dbReference>
<sequence length="612" mass="69654">MNPQDSSSSEPQKHDALRGRSHSNTTRAPPPVAPGPKKTLRETFLHSLPHYPGPYNVGYMELEIPAREPRAFSHIRRNHEPAVHMDTVLFSVFYPCELNTETAEGDKMPDTFLNVPNAPVTAYIASTSMFTKLPAFRNARLAGRWAAEHDTRDNPRQKQTDPQSHGDKDRPNFPLIIFSHGLGGSRNVCSSICGGLASYGVVVVSMEHRDGSGARTFVNPPPGREGQRDQSGKEIDTDRNHTEAEEKKEQKRQLRKGKSGSSKKLDRPYYMVDYLWPDNNPWDTSPNNPQGPDTELRGAQIEMRLAEIEEAYHVLTMINEGKGEKVRESNLRKKGYVGSSSKGLDGINWNDWQGRLHTENVTVAGHSFGGATTVQALRHAERFPWIGQGILLDPWGLALPSMKEEYRVRKPVVSIGSEAFMHWQENFDRVKDICREGLDNGARSWMMTIRGSTHLSQTDFAVLYPKWMSLLAKTMVNPRRALFLNVVTILEFLAKTLPPCQISRFQTAWPNEHVLETPTSDDKISFDFRPDDKWIAARLKLQNEFSLRFKYLIRRERRWRSRRQARKQVPRAKEAPLAGLLEWDSEIWMHIRPSEVESPDESTLDSSARQSD</sequence>
<evidence type="ECO:0000256" key="1">
    <source>
        <dbReference type="ARBA" id="ARBA00013201"/>
    </source>
</evidence>
<dbReference type="Gene3D" id="3.40.50.1820">
    <property type="entry name" value="alpha/beta hydrolase"/>
    <property type="match status" value="1"/>
</dbReference>
<dbReference type="OrthoDB" id="2363873at2759"/>
<dbReference type="EC" id="3.1.1.47" evidence="1"/>
<evidence type="ECO:0000256" key="4">
    <source>
        <dbReference type="ARBA" id="ARBA00023098"/>
    </source>
</evidence>
<proteinExistence type="predicted"/>
<protein>
    <recommendedName>
        <fullName evidence="1">1-alkyl-2-acetylglycerophosphocholine esterase</fullName>
        <ecNumber evidence="1">3.1.1.47</ecNumber>
    </recommendedName>
</protein>
<keyword evidence="4" id="KW-0443">Lipid metabolism</keyword>
<keyword evidence="3" id="KW-0442">Lipid degradation</keyword>